<dbReference type="Pfam" id="PF02465">
    <property type="entry name" value="FliD_N"/>
    <property type="match status" value="1"/>
</dbReference>
<comment type="caution">
    <text evidence="8">The sequence shown here is derived from an EMBL/GenBank/DDBJ whole genome shotgun (WGS) entry which is preliminary data.</text>
</comment>
<dbReference type="InterPro" id="IPR003481">
    <property type="entry name" value="FliD_N"/>
</dbReference>
<evidence type="ECO:0000256" key="2">
    <source>
        <dbReference type="ARBA" id="ARBA00011255"/>
    </source>
</evidence>
<feature type="domain" description="Flagellar hook-associated protein 2 N-terminal" evidence="6">
    <location>
        <begin position="11"/>
        <end position="105"/>
    </location>
</feature>
<sequence length="459" mass="48266">MGLISIGGLGSGLDVRSIVDALVTAEETPKKNSLDRLETDVTLTLSGLGSLNSALDELKSAALSLSLSSNYAQRKVTISDSSYFQATASSTATPGSYAIEVEKLAVGSKHETSIFTGGATTTFGTGGKLTFTVGVNTFDVDVSATDDLEAIRDKINDATGNDNLVSVNLLNNVSDGIDTGSVLTFNSSTTGAGNDLVISYTGDAALADLAPGVATRPADDASIKIDGLTATSKTNKFTDIIQDVTIDVSKANAVGTTETLDIKLDTDGTKSLITGFVDAFNAFIEVTKQLGSANTDQPGLLVGDYTLRQADSQIRNLLSTKINSATSSFNTLSSIGISTTQSGQLEIDSDTLDSVVNSDFEKLDELFAGDDGFATQLRDLIDNYTGIDGIITTREAALNEQIDKIAEERISLAVRIEQLELRLTKQFATMDAIVAQMNSTQSYIAQQFANLPGFSGKKE</sequence>
<evidence type="ECO:0000256" key="3">
    <source>
        <dbReference type="ARBA" id="ARBA00023054"/>
    </source>
</evidence>
<keyword evidence="8" id="KW-0969">Cilium</keyword>
<comment type="subcellular location">
    <subcellularLocation>
        <location evidence="5">Secreted</location>
    </subcellularLocation>
    <subcellularLocation>
        <location evidence="5">Bacterial flagellum</location>
    </subcellularLocation>
</comment>
<accession>A0ABV2BSW6</accession>
<dbReference type="InterPro" id="IPR010809">
    <property type="entry name" value="FliD_C"/>
</dbReference>
<keyword evidence="8" id="KW-0282">Flagellum</keyword>
<keyword evidence="5" id="KW-0964">Secreted</keyword>
<keyword evidence="9" id="KW-1185">Reference proteome</keyword>
<evidence type="ECO:0000259" key="6">
    <source>
        <dbReference type="Pfam" id="PF02465"/>
    </source>
</evidence>
<reference evidence="8 9" key="1">
    <citation type="submission" date="2024-06" db="EMBL/GenBank/DDBJ databases">
        <authorList>
            <person name="Li F."/>
        </authorList>
    </citation>
    <scope>NUCLEOTIDE SEQUENCE [LARGE SCALE GENOMIC DNA]</scope>
    <source>
        <strain evidence="8 9">GXAS 311</strain>
    </source>
</reference>
<protein>
    <recommendedName>
        <fullName evidence="5">Flagellar hook-associated protein 2</fullName>
        <shortName evidence="5">HAP2</shortName>
    </recommendedName>
    <alternativeName>
        <fullName evidence="5">Flagellar cap protein</fullName>
    </alternativeName>
</protein>
<feature type="domain" description="Flagellar hook-associated protein 2 C-terminal" evidence="7">
    <location>
        <begin position="218"/>
        <end position="439"/>
    </location>
</feature>
<keyword evidence="4 5" id="KW-0975">Bacterial flagellum</keyword>
<evidence type="ECO:0000256" key="5">
    <source>
        <dbReference type="RuleBase" id="RU362066"/>
    </source>
</evidence>
<dbReference type="PANTHER" id="PTHR30288:SF0">
    <property type="entry name" value="FLAGELLAR HOOK-ASSOCIATED PROTEIN 2"/>
    <property type="match status" value="1"/>
</dbReference>
<keyword evidence="8" id="KW-0966">Cell projection</keyword>
<keyword evidence="3" id="KW-0175">Coiled coil</keyword>
<evidence type="ECO:0000313" key="9">
    <source>
        <dbReference type="Proteomes" id="UP001548189"/>
    </source>
</evidence>
<comment type="function">
    <text evidence="5">Required for morphogenesis and for the elongation of the flagellar filament by facilitating polymerization of the flagellin monomers at the tip of growing filament. Forms a capping structure, which prevents flagellin subunits (transported through the central channel of the flagellum) from leaking out without polymerization at the distal end.</text>
</comment>
<evidence type="ECO:0000256" key="4">
    <source>
        <dbReference type="ARBA" id="ARBA00023143"/>
    </source>
</evidence>
<dbReference type="Pfam" id="PF07196">
    <property type="entry name" value="Flagellin_IN"/>
    <property type="match status" value="1"/>
</dbReference>
<dbReference type="InterPro" id="IPR040026">
    <property type="entry name" value="FliD"/>
</dbReference>
<organism evidence="8 9">
    <name type="scientific">Aliikangiella maris</name>
    <dbReference type="NCBI Taxonomy" id="3162458"/>
    <lineage>
        <taxon>Bacteria</taxon>
        <taxon>Pseudomonadati</taxon>
        <taxon>Pseudomonadota</taxon>
        <taxon>Gammaproteobacteria</taxon>
        <taxon>Oceanospirillales</taxon>
        <taxon>Pleioneaceae</taxon>
        <taxon>Aliikangiella</taxon>
    </lineage>
</organism>
<evidence type="ECO:0000256" key="1">
    <source>
        <dbReference type="ARBA" id="ARBA00009764"/>
    </source>
</evidence>
<dbReference type="Pfam" id="PF07195">
    <property type="entry name" value="FliD_C"/>
    <property type="match status" value="1"/>
</dbReference>
<proteinExistence type="inferred from homology"/>
<gene>
    <name evidence="8" type="primary">fliD</name>
    <name evidence="8" type="ORF">ABVT43_07850</name>
</gene>
<dbReference type="EMBL" id="JBEVCJ010000007">
    <property type="protein sequence ID" value="MET1255033.1"/>
    <property type="molecule type" value="Genomic_DNA"/>
</dbReference>
<dbReference type="InterPro" id="IPR010810">
    <property type="entry name" value="Flagellin_hook_IN_motif"/>
</dbReference>
<evidence type="ECO:0000259" key="7">
    <source>
        <dbReference type="Pfam" id="PF07195"/>
    </source>
</evidence>
<evidence type="ECO:0000313" key="8">
    <source>
        <dbReference type="EMBL" id="MET1255033.1"/>
    </source>
</evidence>
<comment type="subunit">
    <text evidence="2 5">Homopentamer.</text>
</comment>
<dbReference type="PANTHER" id="PTHR30288">
    <property type="entry name" value="FLAGELLAR CAP/ASSEMBLY PROTEIN FLID"/>
    <property type="match status" value="1"/>
</dbReference>
<comment type="similarity">
    <text evidence="1 5">Belongs to the FliD family.</text>
</comment>
<name>A0ABV2BSW6_9GAMM</name>
<dbReference type="Proteomes" id="UP001548189">
    <property type="component" value="Unassembled WGS sequence"/>
</dbReference>
<dbReference type="RefSeq" id="WP_353895619.1">
    <property type="nucleotide sequence ID" value="NZ_JBEVCJ010000007.1"/>
</dbReference>